<dbReference type="Pfam" id="PF20461">
    <property type="entry name" value="DUF6714"/>
    <property type="match status" value="1"/>
</dbReference>
<dbReference type="AlphaFoldDB" id="A0A1B3BC34"/>
<proteinExistence type="predicted"/>
<accession>A0A1B3BC34</accession>
<name>A0A1B3BC34_9GAMM</name>
<dbReference type="EMBL" id="CP012418">
    <property type="protein sequence ID" value="AOE50315.1"/>
    <property type="molecule type" value="Genomic_DNA"/>
</dbReference>
<dbReference type="RefSeq" id="WP_068992296.1">
    <property type="nucleotide sequence ID" value="NZ_CP012418.1"/>
</dbReference>
<sequence length="120" mass="14029">MEAENIIINKIEGAFELSAPLTNEAIESNPYKLEEGTPEEFRESLPSFMIYVLRSFREEPQSTVYMQLLFNLNEYSKSKPRQVIFNNEQQTAILAFLQHLLHNQPANIDEEEIQKIINRL</sequence>
<dbReference type="KEGG" id="ksd:KS2013_1605"/>
<reference evidence="2" key="1">
    <citation type="submission" date="2015-08" db="EMBL/GenBank/DDBJ databases">
        <authorList>
            <person name="Kim K.M."/>
        </authorList>
    </citation>
    <scope>NUCLEOTIDE SEQUENCE [LARGE SCALE GENOMIC DNA]</scope>
    <source>
        <strain evidence="2">KCTC 23892</strain>
    </source>
</reference>
<gene>
    <name evidence="1" type="ORF">KS2013_1605</name>
</gene>
<protein>
    <submittedName>
        <fullName evidence="1">Uncharacterized protein</fullName>
    </submittedName>
</protein>
<dbReference type="InterPro" id="IPR046560">
    <property type="entry name" value="DUF6714"/>
</dbReference>
<evidence type="ECO:0000313" key="1">
    <source>
        <dbReference type="EMBL" id="AOE50315.1"/>
    </source>
</evidence>
<dbReference type="STRING" id="1144748.KS2013_1605"/>
<dbReference type="Proteomes" id="UP000094147">
    <property type="component" value="Chromosome"/>
</dbReference>
<organism evidence="1 2">
    <name type="scientific">Kangiella sediminilitoris</name>
    <dbReference type="NCBI Taxonomy" id="1144748"/>
    <lineage>
        <taxon>Bacteria</taxon>
        <taxon>Pseudomonadati</taxon>
        <taxon>Pseudomonadota</taxon>
        <taxon>Gammaproteobacteria</taxon>
        <taxon>Kangiellales</taxon>
        <taxon>Kangiellaceae</taxon>
        <taxon>Kangiella</taxon>
    </lineage>
</organism>
<evidence type="ECO:0000313" key="2">
    <source>
        <dbReference type="Proteomes" id="UP000094147"/>
    </source>
</evidence>
<keyword evidence="2" id="KW-1185">Reference proteome</keyword>